<dbReference type="EMBL" id="BGPR01036550">
    <property type="protein sequence ID" value="GBO11803.1"/>
    <property type="molecule type" value="Genomic_DNA"/>
</dbReference>
<feature type="compositionally biased region" description="Gly residues" evidence="1">
    <location>
        <begin position="78"/>
        <end position="87"/>
    </location>
</feature>
<feature type="region of interest" description="Disordered" evidence="1">
    <location>
        <begin position="52"/>
        <end position="87"/>
    </location>
</feature>
<dbReference type="AlphaFoldDB" id="A0A4Y2UGS3"/>
<proteinExistence type="predicted"/>
<reference evidence="2 3" key="1">
    <citation type="journal article" date="2019" name="Sci. Rep.">
        <title>Orb-weaving spider Araneus ventricosus genome elucidates the spidroin gene catalogue.</title>
        <authorList>
            <person name="Kono N."/>
            <person name="Nakamura H."/>
            <person name="Ohtoshi R."/>
            <person name="Moran D.A.P."/>
            <person name="Shinohara A."/>
            <person name="Yoshida Y."/>
            <person name="Fujiwara M."/>
            <person name="Mori M."/>
            <person name="Tomita M."/>
            <person name="Arakawa K."/>
        </authorList>
    </citation>
    <scope>NUCLEOTIDE SEQUENCE [LARGE SCALE GENOMIC DNA]</scope>
</reference>
<comment type="caution">
    <text evidence="2">The sequence shown here is derived from an EMBL/GenBank/DDBJ whole genome shotgun (WGS) entry which is preliminary data.</text>
</comment>
<protein>
    <submittedName>
        <fullName evidence="2">Uncharacterized protein</fullName>
    </submittedName>
</protein>
<keyword evidence="3" id="KW-1185">Reference proteome</keyword>
<dbReference type="Proteomes" id="UP000499080">
    <property type="component" value="Unassembled WGS sequence"/>
</dbReference>
<evidence type="ECO:0000313" key="3">
    <source>
        <dbReference type="Proteomes" id="UP000499080"/>
    </source>
</evidence>
<evidence type="ECO:0000313" key="2">
    <source>
        <dbReference type="EMBL" id="GBO11803.1"/>
    </source>
</evidence>
<accession>A0A4Y2UGS3</accession>
<gene>
    <name evidence="2" type="ORF">AVEN_207720_1</name>
</gene>
<organism evidence="2 3">
    <name type="scientific">Araneus ventricosus</name>
    <name type="common">Orbweaver spider</name>
    <name type="synonym">Epeira ventricosa</name>
    <dbReference type="NCBI Taxonomy" id="182803"/>
    <lineage>
        <taxon>Eukaryota</taxon>
        <taxon>Metazoa</taxon>
        <taxon>Ecdysozoa</taxon>
        <taxon>Arthropoda</taxon>
        <taxon>Chelicerata</taxon>
        <taxon>Arachnida</taxon>
        <taxon>Araneae</taxon>
        <taxon>Araneomorphae</taxon>
        <taxon>Entelegynae</taxon>
        <taxon>Araneoidea</taxon>
        <taxon>Araneidae</taxon>
        <taxon>Araneus</taxon>
    </lineage>
</organism>
<name>A0A4Y2UGS3_ARAVE</name>
<feature type="non-terminal residue" evidence="2">
    <location>
        <position position="87"/>
    </location>
</feature>
<evidence type="ECO:0000256" key="1">
    <source>
        <dbReference type="SAM" id="MobiDB-lite"/>
    </source>
</evidence>
<sequence>MSHIRAPHVQQALSKLGKPRREGTHRTVSTQKSHCFSGTCSFSDGEKCLNPIQMSSRRSGQKFLPPPPKVTLENASGRNGGTLAGAA</sequence>
<feature type="region of interest" description="Disordered" evidence="1">
    <location>
        <begin position="1"/>
        <end position="31"/>
    </location>
</feature>